<dbReference type="CDD" id="cd00761">
    <property type="entry name" value="Glyco_tranf_GTA_type"/>
    <property type="match status" value="1"/>
</dbReference>
<dbReference type="InterPro" id="IPR001173">
    <property type="entry name" value="Glyco_trans_2-like"/>
</dbReference>
<organism evidence="2 3">
    <name type="scientific">Niabella yanshanensis</name>
    <dbReference type="NCBI Taxonomy" id="577386"/>
    <lineage>
        <taxon>Bacteria</taxon>
        <taxon>Pseudomonadati</taxon>
        <taxon>Bacteroidota</taxon>
        <taxon>Chitinophagia</taxon>
        <taxon>Chitinophagales</taxon>
        <taxon>Chitinophagaceae</taxon>
        <taxon>Niabella</taxon>
    </lineage>
</organism>
<gene>
    <name evidence="2" type="ORF">U0035_21925</name>
</gene>
<evidence type="ECO:0000313" key="2">
    <source>
        <dbReference type="EMBL" id="WQD38335.1"/>
    </source>
</evidence>
<keyword evidence="2" id="KW-0328">Glycosyltransferase</keyword>
<evidence type="ECO:0000259" key="1">
    <source>
        <dbReference type="Pfam" id="PF00535"/>
    </source>
</evidence>
<protein>
    <submittedName>
        <fullName evidence="2">Glycosyltransferase family 2 protein</fullName>
        <ecNumber evidence="2">2.4.-.-</ecNumber>
    </submittedName>
</protein>
<dbReference type="InterPro" id="IPR029044">
    <property type="entry name" value="Nucleotide-diphossugar_trans"/>
</dbReference>
<dbReference type="EMBL" id="CP139960">
    <property type="protein sequence ID" value="WQD38335.1"/>
    <property type="molecule type" value="Genomic_DNA"/>
</dbReference>
<reference evidence="2 3" key="1">
    <citation type="submission" date="2023-12" db="EMBL/GenBank/DDBJ databases">
        <title>Genome sequencing and assembly of bacterial species from a model synthetic community.</title>
        <authorList>
            <person name="Hogle S.L."/>
        </authorList>
    </citation>
    <scope>NUCLEOTIDE SEQUENCE [LARGE SCALE GENOMIC DNA]</scope>
    <source>
        <strain evidence="2 3">HAMBI_3031</strain>
    </source>
</reference>
<keyword evidence="2" id="KW-0808">Transferase</keyword>
<sequence length="327" mass="37432">MTQPLVSVIIPTYNRGGTVSNAIDSVLNQSYKNIEIIVVDDGSKDNTADILKKYDTITRIHKQNGGQASARNAGLKQAKGDLIASLDSDDIWYPNFLEECVNKIVRDGLDFVFTNWDQQDQDGSVRDFLSTDIVVVPYFNLLKDDWVNLSSDDLRTIYVQGCPSPSSSAVIKHDLIKNGWNNDIKIGDDWYLYLSALYSGERKAAFTLKRLWKKYAGQSNVYDGRRRKEVLEHLYIADVEKMMRDFKPHMNSNQYKALRNKHVYSLVELAKHHLIREFNIIKTAKLLVKSLYLDSIQTFRSIPQVIMFGINRVKEEKNSKAQKAVSQ</sequence>
<dbReference type="PANTHER" id="PTHR22916">
    <property type="entry name" value="GLYCOSYLTRANSFERASE"/>
    <property type="match status" value="1"/>
</dbReference>
<dbReference type="SUPFAM" id="SSF53448">
    <property type="entry name" value="Nucleotide-diphospho-sugar transferases"/>
    <property type="match status" value="1"/>
</dbReference>
<dbReference type="EC" id="2.4.-.-" evidence="2"/>
<dbReference type="Proteomes" id="UP001325680">
    <property type="component" value="Chromosome"/>
</dbReference>
<accession>A0ABZ0W8L5</accession>
<name>A0ABZ0W8L5_9BACT</name>
<dbReference type="Gene3D" id="3.90.550.10">
    <property type="entry name" value="Spore Coat Polysaccharide Biosynthesis Protein SpsA, Chain A"/>
    <property type="match status" value="1"/>
</dbReference>
<dbReference type="GO" id="GO:0016757">
    <property type="term" value="F:glycosyltransferase activity"/>
    <property type="evidence" value="ECO:0007669"/>
    <property type="project" value="UniProtKB-KW"/>
</dbReference>
<keyword evidence="3" id="KW-1185">Reference proteome</keyword>
<dbReference type="PANTHER" id="PTHR22916:SF3">
    <property type="entry name" value="UDP-GLCNAC:BETAGAL BETA-1,3-N-ACETYLGLUCOSAMINYLTRANSFERASE-LIKE PROTEIN 1"/>
    <property type="match status" value="1"/>
</dbReference>
<proteinExistence type="predicted"/>
<dbReference type="Pfam" id="PF00535">
    <property type="entry name" value="Glycos_transf_2"/>
    <property type="match status" value="1"/>
</dbReference>
<evidence type="ECO:0000313" key="3">
    <source>
        <dbReference type="Proteomes" id="UP001325680"/>
    </source>
</evidence>
<dbReference type="RefSeq" id="WP_114791100.1">
    <property type="nucleotide sequence ID" value="NZ_CP139960.1"/>
</dbReference>
<feature type="domain" description="Glycosyltransferase 2-like" evidence="1">
    <location>
        <begin position="7"/>
        <end position="125"/>
    </location>
</feature>